<dbReference type="AlphaFoldDB" id="A0A0F9Z1X8"/>
<dbReference type="PANTHER" id="PTHR24198">
    <property type="entry name" value="ANKYRIN REPEAT AND PROTEIN KINASE DOMAIN-CONTAINING PROTEIN"/>
    <property type="match status" value="1"/>
</dbReference>
<sequence length="839" mass="89869">MRRCRRHAHPQGQFATMRARWQRFLTIAVAMLTVWLVPASGQTQPPGESAAPTTTAPAKPVSVLHFPADTDQVVVPLVESNHILLTRDVKVNGQTLGGWWFIDTGAAFSALDETAARKLMLAIAPDPLPHLNETVKAEFYRIDSISLGPIRLSNHAILSLNVRSFGKQLNMNIVGIIGADFWGAMPFRIDGHGKELVLFSREHFQPPDDTPAHDISLDRDTSPPPEEAIYFRANPFAGQAIASGRIDDVPCRMMIDTGLSMGIFLLPSFVKDHPDFVDHSGPGHWPLTGFPGNSNTRRAVIDKLHVFGRTVPQPRQAIATLEATDVFDALDYDGVIGGPILRDFRLTFDYARKTVWATWAPPPTMSEQLANGLDPNERNIAGLTPLHRAAIEGDIEAFNALLDAGARTREDAPKGECLLHLAAMGGNADIVAKILEKWPKDVYARTRDKTTPLMLAAKYASAEIVRLLIAADALVNAQHAGGGTPLHNAAFNHNRAATAALIEAGADVNVSSHDGVTPLMVSAGVGDQEIFQLLRSHKATFGNIPGGLTLLHLAAQGGDVELMKHIHQTYDIDIDARSTTGVTPLLTAAWTGKTDAATWLIEMGADPSAIAPAGQTALHFAAERGHTELMQALIPLGVDLNARAEGNETPLLRSALNGHDKIVSALLEAGADPTLANAGGATALHTAAIGGHTHALKALLASEVDVDALCEPAGKTPLMLAAEGGHERAVMLLLKAGADATIRTEQGATTIWWAVYGKNVWVLRRLLNLNGDPNAPIDIRQATPLMFAADTGQVEMVRVLLEAGADPTIKDARGRTAAQHAKGPNAPNIRKMLEADSTE</sequence>
<dbReference type="PROSITE" id="PS50297">
    <property type="entry name" value="ANK_REP_REGION"/>
    <property type="match status" value="9"/>
</dbReference>
<dbReference type="PANTHER" id="PTHR24198:SF165">
    <property type="entry name" value="ANKYRIN REPEAT-CONTAINING PROTEIN-RELATED"/>
    <property type="match status" value="1"/>
</dbReference>
<accession>A0A0F9Z1X8</accession>
<dbReference type="InterPro" id="IPR021109">
    <property type="entry name" value="Peptidase_aspartic_dom_sf"/>
</dbReference>
<dbReference type="InterPro" id="IPR036770">
    <property type="entry name" value="Ankyrin_rpt-contain_sf"/>
</dbReference>
<dbReference type="Pfam" id="PF13857">
    <property type="entry name" value="Ank_5"/>
    <property type="match status" value="1"/>
</dbReference>
<proteinExistence type="predicted"/>
<evidence type="ECO:0000313" key="3">
    <source>
        <dbReference type="EMBL" id="KKO11099.1"/>
    </source>
</evidence>
<dbReference type="PRINTS" id="PR01415">
    <property type="entry name" value="ANKYRIN"/>
</dbReference>
<dbReference type="Gene3D" id="1.25.40.20">
    <property type="entry name" value="Ankyrin repeat-containing domain"/>
    <property type="match status" value="4"/>
</dbReference>
<evidence type="ECO:0000256" key="1">
    <source>
        <dbReference type="ARBA" id="ARBA00022737"/>
    </source>
</evidence>
<protein>
    <submittedName>
        <fullName evidence="3">Uncharacterized protein</fullName>
    </submittedName>
</protein>
<organism evidence="3">
    <name type="scientific">marine sediment metagenome</name>
    <dbReference type="NCBI Taxonomy" id="412755"/>
    <lineage>
        <taxon>unclassified sequences</taxon>
        <taxon>metagenomes</taxon>
        <taxon>ecological metagenomes</taxon>
    </lineage>
</organism>
<dbReference type="Gene3D" id="2.40.70.10">
    <property type="entry name" value="Acid Proteases"/>
    <property type="match status" value="2"/>
</dbReference>
<dbReference type="SMART" id="SM00248">
    <property type="entry name" value="ANK"/>
    <property type="match status" value="13"/>
</dbReference>
<reference evidence="3" key="1">
    <citation type="journal article" date="2015" name="Nature">
        <title>Complex archaea that bridge the gap between prokaryotes and eukaryotes.</title>
        <authorList>
            <person name="Spang A."/>
            <person name="Saw J.H."/>
            <person name="Jorgensen S.L."/>
            <person name="Zaremba-Niedzwiedzka K."/>
            <person name="Martijn J."/>
            <person name="Lind A.E."/>
            <person name="van Eijk R."/>
            <person name="Schleper C."/>
            <person name="Guy L."/>
            <person name="Ettema T.J."/>
        </authorList>
    </citation>
    <scope>NUCLEOTIDE SEQUENCE</scope>
</reference>
<gene>
    <name evidence="3" type="ORF">LCGC14_0015750</name>
</gene>
<dbReference type="Pfam" id="PF12796">
    <property type="entry name" value="Ank_2"/>
    <property type="match status" value="3"/>
</dbReference>
<keyword evidence="1" id="KW-0677">Repeat</keyword>
<dbReference type="SUPFAM" id="SSF48403">
    <property type="entry name" value="Ankyrin repeat"/>
    <property type="match status" value="2"/>
</dbReference>
<dbReference type="Pfam" id="PF13650">
    <property type="entry name" value="Asp_protease_2"/>
    <property type="match status" value="1"/>
</dbReference>
<dbReference type="EMBL" id="LAZR01000003">
    <property type="protein sequence ID" value="KKO11099.1"/>
    <property type="molecule type" value="Genomic_DNA"/>
</dbReference>
<comment type="caution">
    <text evidence="3">The sequence shown here is derived from an EMBL/GenBank/DDBJ whole genome shotgun (WGS) entry which is preliminary data.</text>
</comment>
<dbReference type="InterPro" id="IPR002110">
    <property type="entry name" value="Ankyrin_rpt"/>
</dbReference>
<evidence type="ECO:0000256" key="2">
    <source>
        <dbReference type="ARBA" id="ARBA00023043"/>
    </source>
</evidence>
<dbReference type="PROSITE" id="PS50088">
    <property type="entry name" value="ANK_REPEAT"/>
    <property type="match status" value="9"/>
</dbReference>
<name>A0A0F9Z1X8_9ZZZZ</name>
<dbReference type="Pfam" id="PF13637">
    <property type="entry name" value="Ank_4"/>
    <property type="match status" value="2"/>
</dbReference>
<keyword evidence="2" id="KW-0040">ANK repeat</keyword>